<evidence type="ECO:0000259" key="1">
    <source>
        <dbReference type="Pfam" id="PF12274"/>
    </source>
</evidence>
<protein>
    <recommendedName>
        <fullName evidence="1">DUF3615 domain-containing protein</fullName>
    </recommendedName>
</protein>
<dbReference type="ExpressionAtlas" id="M8BFT4">
    <property type="expression patterns" value="baseline"/>
</dbReference>
<reference evidence="2" key="1">
    <citation type="submission" date="2015-06" db="UniProtKB">
        <authorList>
            <consortium name="EnsemblPlants"/>
        </authorList>
    </citation>
    <scope>IDENTIFICATION</scope>
</reference>
<feature type="domain" description="DUF3615" evidence="1">
    <location>
        <begin position="121"/>
        <end position="198"/>
    </location>
</feature>
<dbReference type="InterPro" id="IPR022059">
    <property type="entry name" value="DUF3615"/>
</dbReference>
<organism evidence="2">
    <name type="scientific">Aegilops tauschii</name>
    <name type="common">Tausch's goatgrass</name>
    <name type="synonym">Aegilops squarrosa</name>
    <dbReference type="NCBI Taxonomy" id="37682"/>
    <lineage>
        <taxon>Eukaryota</taxon>
        <taxon>Viridiplantae</taxon>
        <taxon>Streptophyta</taxon>
        <taxon>Embryophyta</taxon>
        <taxon>Tracheophyta</taxon>
        <taxon>Spermatophyta</taxon>
        <taxon>Magnoliopsida</taxon>
        <taxon>Liliopsida</taxon>
        <taxon>Poales</taxon>
        <taxon>Poaceae</taxon>
        <taxon>BOP clade</taxon>
        <taxon>Pooideae</taxon>
        <taxon>Triticodae</taxon>
        <taxon>Triticeae</taxon>
        <taxon>Triticinae</taxon>
        <taxon>Aegilops</taxon>
    </lineage>
</organism>
<evidence type="ECO:0000313" key="2">
    <source>
        <dbReference type="EnsemblPlants" id="EMT05608"/>
    </source>
</evidence>
<dbReference type="PANTHER" id="PTHR33326:SF4">
    <property type="entry name" value="OS08G0495300 PROTEIN"/>
    <property type="match status" value="1"/>
</dbReference>
<sequence length="224" mass="25220">MGYWGVRSRGAVCVSLINPGSSLSALKEFLSSIAVKGSATATTTSPAAAHETNVRSRRCLSSTLLSRRRSDWGLTFYIRVDREGDFHIYPHLGGPFQSLQEANIAIDCHLDELKHTIAYIDLAYELNDVLHYQCISEPDSTILKTSRYYHLNFTMKTKGDDDSDCGTVDIFFVEIKLMEGEYEEMAVTRFCMVKPNDNGILHPYIRLNIIEIQFASPLIELPIC</sequence>
<name>M8BFT4_AEGTA</name>
<proteinExistence type="predicted"/>
<dbReference type="EnsemblPlants" id="EMT05608">
    <property type="protein sequence ID" value="EMT05608"/>
    <property type="gene ID" value="F775_19568"/>
</dbReference>
<dbReference type="PANTHER" id="PTHR33326">
    <property type="entry name" value="OS05G0543800 PROTEIN"/>
    <property type="match status" value="1"/>
</dbReference>
<dbReference type="Pfam" id="PF12274">
    <property type="entry name" value="DUF3615"/>
    <property type="match status" value="1"/>
</dbReference>
<accession>M8BFT4</accession>
<dbReference type="AlphaFoldDB" id="M8BFT4"/>